<reference evidence="3 4" key="1">
    <citation type="journal article" date="2020" name="Front. Microbiol.">
        <title>Single-cell genomics of novel Actinobacteria with the Wood-Ljungdahl pathway discovered in a serpentinizing system.</title>
        <authorList>
            <person name="Merino N."/>
            <person name="Kawai M."/>
            <person name="Boyd E.S."/>
            <person name="Colman D.R."/>
            <person name="McGlynn S.E."/>
            <person name="Nealson K.H."/>
            <person name="Kurokawa K."/>
            <person name="Hongoh Y."/>
        </authorList>
    </citation>
    <scope>NUCLEOTIDE SEQUENCE [LARGE SCALE GENOMIC DNA]</scope>
    <source>
        <strain evidence="3 4">S42</strain>
    </source>
</reference>
<feature type="domain" description="PBP" evidence="2">
    <location>
        <begin position="33"/>
        <end position="125"/>
    </location>
</feature>
<dbReference type="InterPro" id="IPR052738">
    <property type="entry name" value="ABC-Tungstate_binding"/>
</dbReference>
<dbReference type="PANTHER" id="PTHR37945:SF1">
    <property type="entry name" value="EXTRACELLULAR TUNGSTATE BINDING PROTEIN"/>
    <property type="match status" value="1"/>
</dbReference>
<dbReference type="SUPFAM" id="SSF53850">
    <property type="entry name" value="Periplasmic binding protein-like II"/>
    <property type="match status" value="1"/>
</dbReference>
<comment type="caution">
    <text evidence="3">The sequence shown here is derived from an EMBL/GenBank/DDBJ whole genome shotgun (WGS) entry which is preliminary data.</text>
</comment>
<sequence length="199" mass="21959">MDRYPQLTSLLSILTGFFFVGMFVLSLVGCATRTSTIILATTTSTMDSGLLDVLLAEFTKRTGIQVKPIAVGTGEAMAMGERGEADVLLVHAREAEDKFMAEGFGAVRKDVMHNDFVIVGPVSDPEIWSEQETYPLEYTPAKKEEQLNQRLLRIRGLFRKPQHPGLEVDVRLQGAPARLDPFNTPPLCSSVTFALLLLM</sequence>
<evidence type="ECO:0000259" key="2">
    <source>
        <dbReference type="Pfam" id="PF12849"/>
    </source>
</evidence>
<evidence type="ECO:0000313" key="3">
    <source>
        <dbReference type="EMBL" id="GFP32951.1"/>
    </source>
</evidence>
<organism evidence="3 4">
    <name type="scientific">Candidatus Hakubella thermalkaliphila</name>
    <dbReference type="NCBI Taxonomy" id="2754717"/>
    <lineage>
        <taxon>Bacteria</taxon>
        <taxon>Bacillati</taxon>
        <taxon>Actinomycetota</taxon>
        <taxon>Actinomycetota incertae sedis</taxon>
        <taxon>Candidatus Hakubellales</taxon>
        <taxon>Candidatus Hakubellaceae</taxon>
        <taxon>Candidatus Hakubella</taxon>
    </lineage>
</organism>
<dbReference type="EMBL" id="BLSA01000209">
    <property type="protein sequence ID" value="GFP32951.1"/>
    <property type="molecule type" value="Genomic_DNA"/>
</dbReference>
<dbReference type="AlphaFoldDB" id="A0A6V8PQ32"/>
<accession>A0A6V8PQ32</accession>
<proteinExistence type="predicted"/>
<dbReference type="PROSITE" id="PS51257">
    <property type="entry name" value="PROKAR_LIPOPROTEIN"/>
    <property type="match status" value="1"/>
</dbReference>
<feature type="transmembrane region" description="Helical" evidence="1">
    <location>
        <begin position="7"/>
        <end position="28"/>
    </location>
</feature>
<gene>
    <name evidence="3" type="ORF">HKBW3S42_01260</name>
</gene>
<evidence type="ECO:0000313" key="4">
    <source>
        <dbReference type="Proteomes" id="UP000568877"/>
    </source>
</evidence>
<name>A0A6V8PQ32_9ACTN</name>
<keyword evidence="1" id="KW-0812">Transmembrane</keyword>
<protein>
    <submittedName>
        <fullName evidence="3">Tungstate transport system substrate-binding protein</fullName>
    </submittedName>
</protein>
<dbReference type="PANTHER" id="PTHR37945">
    <property type="entry name" value="EXTRACELLULAR TUNGSTATE BINDING PROTEIN"/>
    <property type="match status" value="1"/>
</dbReference>
<dbReference type="Pfam" id="PF12849">
    <property type="entry name" value="PBP_like_2"/>
    <property type="match status" value="1"/>
</dbReference>
<keyword evidence="1" id="KW-0472">Membrane</keyword>
<dbReference type="InterPro" id="IPR024370">
    <property type="entry name" value="PBP_domain"/>
</dbReference>
<keyword evidence="1" id="KW-1133">Transmembrane helix</keyword>
<evidence type="ECO:0000256" key="1">
    <source>
        <dbReference type="SAM" id="Phobius"/>
    </source>
</evidence>
<dbReference type="Proteomes" id="UP000568877">
    <property type="component" value="Unassembled WGS sequence"/>
</dbReference>
<dbReference type="Gene3D" id="3.40.190.10">
    <property type="entry name" value="Periplasmic binding protein-like II"/>
    <property type="match status" value="2"/>
</dbReference>